<evidence type="ECO:0000313" key="2">
    <source>
        <dbReference type="Proteomes" id="UP000265520"/>
    </source>
</evidence>
<keyword evidence="2" id="KW-1185">Reference proteome</keyword>
<dbReference type="AlphaFoldDB" id="A0A392UDK2"/>
<reference evidence="1 2" key="1">
    <citation type="journal article" date="2018" name="Front. Plant Sci.">
        <title>Red Clover (Trifolium pratense) and Zigzag Clover (T. medium) - A Picture of Genomic Similarities and Differences.</title>
        <authorList>
            <person name="Dluhosova J."/>
            <person name="Istvanek J."/>
            <person name="Nedelnik J."/>
            <person name="Repkova J."/>
        </authorList>
    </citation>
    <scope>NUCLEOTIDE SEQUENCE [LARGE SCALE GENOMIC DNA]</scope>
    <source>
        <strain evidence="2">cv. 10/8</strain>
        <tissue evidence="1">Leaf</tissue>
    </source>
</reference>
<name>A0A392UDK2_9FABA</name>
<dbReference type="EMBL" id="LXQA010785890">
    <property type="protein sequence ID" value="MCI70927.1"/>
    <property type="molecule type" value="Genomic_DNA"/>
</dbReference>
<comment type="caution">
    <text evidence="1">The sequence shown here is derived from an EMBL/GenBank/DDBJ whole genome shotgun (WGS) entry which is preliminary data.</text>
</comment>
<accession>A0A392UDK2</accession>
<sequence length="28" mass="3116">MWKKFFVVEVEVGTRSGKDDNAEVAGCI</sequence>
<protein>
    <submittedName>
        <fullName evidence="1">Uncharacterized protein</fullName>
    </submittedName>
</protein>
<evidence type="ECO:0000313" key="1">
    <source>
        <dbReference type="EMBL" id="MCI70927.1"/>
    </source>
</evidence>
<feature type="non-terminal residue" evidence="1">
    <location>
        <position position="28"/>
    </location>
</feature>
<organism evidence="1 2">
    <name type="scientific">Trifolium medium</name>
    <dbReference type="NCBI Taxonomy" id="97028"/>
    <lineage>
        <taxon>Eukaryota</taxon>
        <taxon>Viridiplantae</taxon>
        <taxon>Streptophyta</taxon>
        <taxon>Embryophyta</taxon>
        <taxon>Tracheophyta</taxon>
        <taxon>Spermatophyta</taxon>
        <taxon>Magnoliopsida</taxon>
        <taxon>eudicotyledons</taxon>
        <taxon>Gunneridae</taxon>
        <taxon>Pentapetalae</taxon>
        <taxon>rosids</taxon>
        <taxon>fabids</taxon>
        <taxon>Fabales</taxon>
        <taxon>Fabaceae</taxon>
        <taxon>Papilionoideae</taxon>
        <taxon>50 kb inversion clade</taxon>
        <taxon>NPAAA clade</taxon>
        <taxon>Hologalegina</taxon>
        <taxon>IRL clade</taxon>
        <taxon>Trifolieae</taxon>
        <taxon>Trifolium</taxon>
    </lineage>
</organism>
<proteinExistence type="predicted"/>
<dbReference type="Proteomes" id="UP000265520">
    <property type="component" value="Unassembled WGS sequence"/>
</dbReference>